<dbReference type="GO" id="GO:0003847">
    <property type="term" value="F:1-alkyl-2-acetylglycerophosphocholine esterase activity"/>
    <property type="evidence" value="ECO:0007669"/>
    <property type="project" value="UniProtKB-UniRule"/>
</dbReference>
<evidence type="ECO:0000256" key="4">
    <source>
        <dbReference type="PIRNR" id="PIRNR018169"/>
    </source>
</evidence>
<evidence type="ECO:0000313" key="6">
    <source>
        <dbReference type="EMBL" id="KIV97043.1"/>
    </source>
</evidence>
<proteinExistence type="inferred from homology"/>
<dbReference type="Proteomes" id="UP000054302">
    <property type="component" value="Unassembled WGS sequence"/>
</dbReference>
<keyword evidence="1 4" id="KW-0378">Hydrolase</keyword>
<dbReference type="AlphaFoldDB" id="A0A0D2ADU9"/>
<organism evidence="6 7">
    <name type="scientific">Exophiala mesophila</name>
    <name type="common">Black yeast-like fungus</name>
    <dbReference type="NCBI Taxonomy" id="212818"/>
    <lineage>
        <taxon>Eukaryota</taxon>
        <taxon>Fungi</taxon>
        <taxon>Dikarya</taxon>
        <taxon>Ascomycota</taxon>
        <taxon>Pezizomycotina</taxon>
        <taxon>Eurotiomycetes</taxon>
        <taxon>Chaetothyriomycetidae</taxon>
        <taxon>Chaetothyriales</taxon>
        <taxon>Herpotrichiellaceae</taxon>
        <taxon>Exophiala</taxon>
    </lineage>
</organism>
<dbReference type="GeneID" id="27318690"/>
<dbReference type="STRING" id="212818.A0A0D2ADU9"/>
<dbReference type="InterPro" id="IPR029058">
    <property type="entry name" value="AB_hydrolase_fold"/>
</dbReference>
<evidence type="ECO:0000313" key="7">
    <source>
        <dbReference type="Proteomes" id="UP000054302"/>
    </source>
</evidence>
<evidence type="ECO:0000256" key="2">
    <source>
        <dbReference type="ARBA" id="ARBA00022963"/>
    </source>
</evidence>
<evidence type="ECO:0000256" key="1">
    <source>
        <dbReference type="ARBA" id="ARBA00022801"/>
    </source>
</evidence>
<dbReference type="OrthoDB" id="2363873at2759"/>
<dbReference type="InterPro" id="IPR016715">
    <property type="entry name" value="PAF_acetylhydro_eukaryote"/>
</dbReference>
<dbReference type="EMBL" id="KN847520">
    <property type="protein sequence ID" value="KIV97043.1"/>
    <property type="molecule type" value="Genomic_DNA"/>
</dbReference>
<keyword evidence="3 4" id="KW-0443">Lipid metabolism</keyword>
<dbReference type="HOGENOM" id="CLU_024458_0_0_1"/>
<keyword evidence="2 4" id="KW-0442">Lipid degradation</keyword>
<feature type="compositionally biased region" description="Low complexity" evidence="5">
    <location>
        <begin position="400"/>
        <end position="409"/>
    </location>
</feature>
<dbReference type="OMA" id="FCPEHRD"/>
<dbReference type="EC" id="3.1.1.47" evidence="4"/>
<dbReference type="SUPFAM" id="SSF53474">
    <property type="entry name" value="alpha/beta-Hydrolases"/>
    <property type="match status" value="1"/>
</dbReference>
<dbReference type="Pfam" id="PF03403">
    <property type="entry name" value="PAF-AH_p_II"/>
    <property type="match status" value="1"/>
</dbReference>
<evidence type="ECO:0000256" key="3">
    <source>
        <dbReference type="ARBA" id="ARBA00023098"/>
    </source>
</evidence>
<dbReference type="Gene3D" id="3.40.50.1820">
    <property type="entry name" value="alpha/beta hydrolase"/>
    <property type="match status" value="1"/>
</dbReference>
<dbReference type="PIRSF" id="PIRSF018169">
    <property type="entry name" value="PAF_acetylhydrolase"/>
    <property type="match status" value="1"/>
</dbReference>
<dbReference type="PANTHER" id="PTHR10272:SF7">
    <property type="entry name" value="PHOSPHOLIPASE-RELATED"/>
    <property type="match status" value="1"/>
</dbReference>
<keyword evidence="7" id="KW-1185">Reference proteome</keyword>
<feature type="compositionally biased region" description="Low complexity" evidence="5">
    <location>
        <begin position="417"/>
        <end position="451"/>
    </location>
</feature>
<evidence type="ECO:0000256" key="5">
    <source>
        <dbReference type="SAM" id="MobiDB-lite"/>
    </source>
</evidence>
<protein>
    <recommendedName>
        <fullName evidence="4">Putative phospholipase</fullName>
        <ecNumber evidence="4">3.1.1.47</ecNumber>
    </recommendedName>
</protein>
<feature type="compositionally biased region" description="Polar residues" evidence="5">
    <location>
        <begin position="452"/>
        <end position="462"/>
    </location>
</feature>
<accession>A0A0D2ADU9</accession>
<dbReference type="GO" id="GO:0016042">
    <property type="term" value="P:lipid catabolic process"/>
    <property type="evidence" value="ECO:0007669"/>
    <property type="project" value="UniProtKB-KW"/>
</dbReference>
<sequence length="550" mass="60323">MVSFLNPLPSLPQPLGPYKVGTSEWEIPVSEIPSTAKVPDSKISTIKFRLYYPTTDSAPSKSIKWLPSPQRQWVAAYSSFLGASPRVASWISAFPSLLNYTTISATPDAELRDKPRSSHFPLAVFSHGLGGNYNTYSAVCASLASFGVVCVAPEHRDGSAPISFIRSSTQDSISIPYQKYSHTPTPEVLKARNAQLRIRLWELDNLFTALTSLHQGRTFTNYALPTQDTPRQSILTDALDLRPGRVTWAGHSFGAATMVQFVKSVYHRDHVPSLEGTPYENDMDWHPLYTPADNGHLVQQITPDSPVALLDLWTTPLRDESTKWMLERPMPCHHRDPTSADTPPNTVAILSAEFNNYVDLKNRTIAVLSRQPADAMIELERRKAANEASSTKPTPDNGQSMPMPTITITSPPPPSSSPNSSNSSNSTSRDVSPHSSASPASSTTSFAPSTSEAKPSSEASQTSTVEPHLYLIPNSAHLSQSDFGLLFPNFTRYLMNAQDPHKTIELNVRAILAVMRGQGLPVSDYTTEGGPDRILSSEGLEKRFVRIPLV</sequence>
<dbReference type="RefSeq" id="XP_016228617.1">
    <property type="nucleotide sequence ID" value="XM_016364968.1"/>
</dbReference>
<reference evidence="6 7" key="1">
    <citation type="submission" date="2015-01" db="EMBL/GenBank/DDBJ databases">
        <title>The Genome Sequence of Exophiala mesophila CBS40295.</title>
        <authorList>
            <consortium name="The Broad Institute Genomics Platform"/>
            <person name="Cuomo C."/>
            <person name="de Hoog S."/>
            <person name="Gorbushina A."/>
            <person name="Stielow B."/>
            <person name="Teixiera M."/>
            <person name="Abouelleil A."/>
            <person name="Chapman S.B."/>
            <person name="Priest M."/>
            <person name="Young S.K."/>
            <person name="Wortman J."/>
            <person name="Nusbaum C."/>
            <person name="Birren B."/>
        </authorList>
    </citation>
    <scope>NUCLEOTIDE SEQUENCE [LARGE SCALE GENOMIC DNA]</scope>
    <source>
        <strain evidence="6 7">CBS 40295</strain>
    </source>
</reference>
<feature type="compositionally biased region" description="Polar residues" evidence="5">
    <location>
        <begin position="387"/>
        <end position="399"/>
    </location>
</feature>
<name>A0A0D2ADU9_EXOME</name>
<comment type="catalytic activity">
    <reaction evidence="4">
        <text>a 1-O-alkyl-2-acetyl-sn-glycero-3-phosphocholine + H2O = a 1-O-alkyl-sn-glycero-3-phosphocholine + acetate + H(+)</text>
        <dbReference type="Rhea" id="RHEA:17777"/>
        <dbReference type="ChEBI" id="CHEBI:15377"/>
        <dbReference type="ChEBI" id="CHEBI:15378"/>
        <dbReference type="ChEBI" id="CHEBI:30089"/>
        <dbReference type="ChEBI" id="CHEBI:30909"/>
        <dbReference type="ChEBI" id="CHEBI:36707"/>
        <dbReference type="EC" id="3.1.1.47"/>
    </reaction>
</comment>
<dbReference type="VEuPathDB" id="FungiDB:PV10_00845"/>
<dbReference type="PANTHER" id="PTHR10272">
    <property type="entry name" value="PLATELET-ACTIVATING FACTOR ACETYLHYDROLASE"/>
    <property type="match status" value="1"/>
</dbReference>
<feature type="region of interest" description="Disordered" evidence="5">
    <location>
        <begin position="383"/>
        <end position="462"/>
    </location>
</feature>
<comment type="similarity">
    <text evidence="4">Belongs to the serine esterase family.</text>
</comment>
<gene>
    <name evidence="6" type="ORF">PV10_00845</name>
</gene>